<proteinExistence type="predicted"/>
<organism evidence="1 2">
    <name type="scientific">Streptantibioticus ferralitis</name>
    <dbReference type="NCBI Taxonomy" id="236510"/>
    <lineage>
        <taxon>Bacteria</taxon>
        <taxon>Bacillati</taxon>
        <taxon>Actinomycetota</taxon>
        <taxon>Actinomycetes</taxon>
        <taxon>Kitasatosporales</taxon>
        <taxon>Streptomycetaceae</taxon>
        <taxon>Streptantibioticus</taxon>
    </lineage>
</organism>
<gene>
    <name evidence="1" type="ORF">P2L57_10990</name>
</gene>
<protein>
    <submittedName>
        <fullName evidence="1">Uncharacterized protein</fullName>
    </submittedName>
</protein>
<keyword evidence="2" id="KW-1185">Reference proteome</keyword>
<dbReference type="RefSeq" id="WP_275812017.1">
    <property type="nucleotide sequence ID" value="NZ_BAAANM010000004.1"/>
</dbReference>
<comment type="caution">
    <text evidence="1">The sequence shown here is derived from an EMBL/GenBank/DDBJ whole genome shotgun (WGS) entry which is preliminary data.</text>
</comment>
<reference evidence="1 2" key="1">
    <citation type="submission" date="2023-03" db="EMBL/GenBank/DDBJ databases">
        <title>Draft genome sequence of type strain Streptomyces ferralitis JCM 14344.</title>
        <authorList>
            <person name="Klaysubun C."/>
            <person name="Duangmal K."/>
        </authorList>
    </citation>
    <scope>NUCLEOTIDE SEQUENCE [LARGE SCALE GENOMIC DNA]</scope>
    <source>
        <strain evidence="1 2">JCM 14344</strain>
    </source>
</reference>
<sequence length="102" mass="11298">MTRYNKRIDPVGDNGLTRSQQAVARRWGELLEQLPRLAAALEKEDFETLADKGERLAHLADSLWRDARAADRAPVPDRGAVFAAVDPDALDSPVGRALHPDR</sequence>
<accession>A0ABT5YXR5</accession>
<dbReference type="EMBL" id="JARHTQ010000006">
    <property type="protein sequence ID" value="MDF2256239.1"/>
    <property type="molecule type" value="Genomic_DNA"/>
</dbReference>
<evidence type="ECO:0000313" key="2">
    <source>
        <dbReference type="Proteomes" id="UP001220022"/>
    </source>
</evidence>
<evidence type="ECO:0000313" key="1">
    <source>
        <dbReference type="EMBL" id="MDF2256239.1"/>
    </source>
</evidence>
<name>A0ABT5YXR5_9ACTN</name>
<dbReference type="Proteomes" id="UP001220022">
    <property type="component" value="Unassembled WGS sequence"/>
</dbReference>